<evidence type="ECO:0000256" key="1">
    <source>
        <dbReference type="ARBA" id="ARBA00022729"/>
    </source>
</evidence>
<evidence type="ECO:0000256" key="4">
    <source>
        <dbReference type="ARBA" id="ARBA00023288"/>
    </source>
</evidence>
<dbReference type="EMBL" id="MAJZ01000367">
    <property type="protein sequence ID" value="OCH77562.1"/>
    <property type="molecule type" value="Genomic_DNA"/>
</dbReference>
<accession>A0A1B9R0T0</accession>
<feature type="domain" description="C-type lysozyme inhibitor" evidence="5">
    <location>
        <begin position="39"/>
        <end position="108"/>
    </location>
</feature>
<dbReference type="PROSITE" id="PS51257">
    <property type="entry name" value="PROKAR_LIPOPROTEIN"/>
    <property type="match status" value="1"/>
</dbReference>
<keyword evidence="1" id="KW-0732">Signal</keyword>
<keyword evidence="2" id="KW-0472">Membrane</keyword>
<dbReference type="RefSeq" id="WP_065576585.1">
    <property type="nucleotide sequence ID" value="NZ_JBNGCH010000367.1"/>
</dbReference>
<keyword evidence="7" id="KW-1185">Reference proteome</keyword>
<organism evidence="6 7">
    <name type="scientific">Vibrio genomosp. F10</name>
    <dbReference type="NCBI Taxonomy" id="723171"/>
    <lineage>
        <taxon>Bacteria</taxon>
        <taxon>Pseudomonadati</taxon>
        <taxon>Pseudomonadota</taxon>
        <taxon>Gammaproteobacteria</taxon>
        <taxon>Vibrionales</taxon>
        <taxon>Vibrionaceae</taxon>
        <taxon>Vibrio</taxon>
    </lineage>
</organism>
<name>A0A1B9R0T0_9VIBR</name>
<comment type="caution">
    <text evidence="6">The sequence shown here is derived from an EMBL/GenBank/DDBJ whole genome shotgun (WGS) entry which is preliminary data.</text>
</comment>
<evidence type="ECO:0000256" key="3">
    <source>
        <dbReference type="ARBA" id="ARBA00023139"/>
    </source>
</evidence>
<keyword evidence="4" id="KW-0449">Lipoprotein</keyword>
<gene>
    <name evidence="6" type="ORF">A6E14_07480</name>
</gene>
<evidence type="ECO:0000313" key="7">
    <source>
        <dbReference type="Proteomes" id="UP000093173"/>
    </source>
</evidence>
<dbReference type="InterPro" id="IPR018660">
    <property type="entry name" value="MliC"/>
</dbReference>
<keyword evidence="3" id="KW-0564">Palmitate</keyword>
<dbReference type="InterPro" id="IPR036328">
    <property type="entry name" value="MliC_sf"/>
</dbReference>
<evidence type="ECO:0000313" key="6">
    <source>
        <dbReference type="EMBL" id="OCH77562.1"/>
    </source>
</evidence>
<dbReference type="Gene3D" id="2.40.128.200">
    <property type="match status" value="1"/>
</dbReference>
<evidence type="ECO:0000256" key="2">
    <source>
        <dbReference type="ARBA" id="ARBA00023136"/>
    </source>
</evidence>
<dbReference type="Proteomes" id="UP000093173">
    <property type="component" value="Unassembled WGS sequence"/>
</dbReference>
<dbReference type="AlphaFoldDB" id="A0A1B9R0T0"/>
<protein>
    <recommendedName>
        <fullName evidence="5">C-type lysozyme inhibitor domain-containing protein</fullName>
    </recommendedName>
</protein>
<evidence type="ECO:0000259" key="5">
    <source>
        <dbReference type="Pfam" id="PF09864"/>
    </source>
</evidence>
<dbReference type="Pfam" id="PF09864">
    <property type="entry name" value="MliC"/>
    <property type="match status" value="1"/>
</dbReference>
<reference evidence="7" key="1">
    <citation type="submission" date="2016-06" db="EMBL/GenBank/DDBJ databases">
        <authorList>
            <person name="Hehemann J.-H."/>
            <person name="Arevalo P."/>
            <person name="Datta M.S."/>
            <person name="Polz M.F."/>
        </authorList>
    </citation>
    <scope>NUCLEOTIDE SEQUENCE [LARGE SCALE GENOMIC DNA]</scope>
    <source>
        <strain evidence="7">9CSC122</strain>
    </source>
</reference>
<proteinExistence type="predicted"/>
<sequence length="117" mass="13036">MYKPCILVFFIGLGLIGCTQTQLNESQIGGNPYQSYIQYRCESGESFDVAYIPDSEFAVLRAADVQYDLVRSRSGSGAMYILKDAMAGAENPITLRTKGKEALLELDHHVYKNCKTQ</sequence>
<dbReference type="SUPFAM" id="SSF141488">
    <property type="entry name" value="YdhA-like"/>
    <property type="match status" value="1"/>
</dbReference>